<dbReference type="InterPro" id="IPR045122">
    <property type="entry name" value="Csc1-like"/>
</dbReference>
<evidence type="ECO:0000259" key="13">
    <source>
        <dbReference type="Pfam" id="PF13967"/>
    </source>
</evidence>
<keyword evidence="5" id="KW-0106">Calcium</keyword>
<feature type="transmembrane region" description="Helical" evidence="11">
    <location>
        <begin position="594"/>
        <end position="613"/>
    </location>
</feature>
<evidence type="ECO:0000313" key="15">
    <source>
        <dbReference type="Proteomes" id="UP000694918"/>
    </source>
</evidence>
<evidence type="ECO:0000256" key="1">
    <source>
        <dbReference type="ARBA" id="ARBA00004141"/>
    </source>
</evidence>
<feature type="coiled-coil region" evidence="10">
    <location>
        <begin position="233"/>
        <end position="292"/>
    </location>
</feature>
<protein>
    <submittedName>
        <fullName evidence="16">CSC1-like protein At1g69450 isoform X2</fullName>
    </submittedName>
</protein>
<dbReference type="PANTHER" id="PTHR13018:SF104">
    <property type="entry name" value="ERD (EARLY-RESPONSIVE TO DEHYDRATION STRESS) FAMILY PROTEIN"/>
    <property type="match status" value="1"/>
</dbReference>
<dbReference type="Proteomes" id="UP000694918">
    <property type="component" value="Unplaced"/>
</dbReference>
<evidence type="ECO:0000259" key="14">
    <source>
        <dbReference type="Pfam" id="PF14703"/>
    </source>
</evidence>
<evidence type="ECO:0000256" key="2">
    <source>
        <dbReference type="ARBA" id="ARBA00007779"/>
    </source>
</evidence>
<gene>
    <name evidence="16" type="primary">LOC105121079</name>
</gene>
<feature type="transmembrane region" description="Helical" evidence="11">
    <location>
        <begin position="619"/>
        <end position="636"/>
    </location>
</feature>
<dbReference type="Pfam" id="PF13967">
    <property type="entry name" value="RSN1_TM"/>
    <property type="match status" value="1"/>
</dbReference>
<evidence type="ECO:0000256" key="9">
    <source>
        <dbReference type="ARBA" id="ARBA00023303"/>
    </source>
</evidence>
<keyword evidence="9" id="KW-0407">Ion channel</keyword>
<evidence type="ECO:0000256" key="6">
    <source>
        <dbReference type="ARBA" id="ARBA00022989"/>
    </source>
</evidence>
<keyword evidence="15" id="KW-1185">Reference proteome</keyword>
<comment type="similarity">
    <text evidence="2">Belongs to the CSC1 (TC 1.A.17) family.</text>
</comment>
<feature type="transmembrane region" description="Helical" evidence="11">
    <location>
        <begin position="6"/>
        <end position="27"/>
    </location>
</feature>
<keyword evidence="7" id="KW-0406">Ion transport</keyword>
<feature type="transmembrane region" description="Helical" evidence="11">
    <location>
        <begin position="381"/>
        <end position="403"/>
    </location>
</feature>
<evidence type="ECO:0000256" key="11">
    <source>
        <dbReference type="SAM" id="Phobius"/>
    </source>
</evidence>
<evidence type="ECO:0000256" key="5">
    <source>
        <dbReference type="ARBA" id="ARBA00022837"/>
    </source>
</evidence>
<dbReference type="InterPro" id="IPR032880">
    <property type="entry name" value="CSC1/OSCA1-like_N"/>
</dbReference>
<organism evidence="15 16">
    <name type="scientific">Populus euphratica</name>
    <name type="common">Euphrates poplar</name>
    <dbReference type="NCBI Taxonomy" id="75702"/>
    <lineage>
        <taxon>Eukaryota</taxon>
        <taxon>Viridiplantae</taxon>
        <taxon>Streptophyta</taxon>
        <taxon>Embryophyta</taxon>
        <taxon>Tracheophyta</taxon>
        <taxon>Spermatophyta</taxon>
        <taxon>Magnoliopsida</taxon>
        <taxon>eudicotyledons</taxon>
        <taxon>Gunneridae</taxon>
        <taxon>Pentapetalae</taxon>
        <taxon>rosids</taxon>
        <taxon>fabids</taxon>
        <taxon>Malpighiales</taxon>
        <taxon>Salicaceae</taxon>
        <taxon>Saliceae</taxon>
        <taxon>Populus</taxon>
    </lineage>
</organism>
<dbReference type="PANTHER" id="PTHR13018">
    <property type="entry name" value="PROBABLE MEMBRANE PROTEIN DUF221-RELATED"/>
    <property type="match status" value="1"/>
</dbReference>
<evidence type="ECO:0000256" key="3">
    <source>
        <dbReference type="ARBA" id="ARBA00022448"/>
    </source>
</evidence>
<sequence>MLVSAILTSVGINSALCVIFLVLYSILKKQPSYYEVYIPRLLTEGNSKRRSRFNLERLIPSTGWLPKAWKLSEEEMLSSSGLDAVVYMRTITFCLKVFSFAGIIGIFILLPVNCSGTELHQIDFEDLYSNSLDVFTISNVNRGSKWLWIHFSSVYAITIFICYLLYHEYKYISSKRIAYFYSSKPQPHQFTILVRNIPVSAGSSVSDSVQSFFTEYYPATYLSHIVVRRTSKVQSLINDAKQLYRRLLHLQSEPSEQKSKQVGLFEKNVDLLDHYGKRLEDLEQNARLEQSEDTHAAFVSFKTRYGASTVFHLQQSTNPTHWLTEEAPQPNDVFWPFFSSSFMGRWISKLLVVVACILLTVVFLIPVVVVQGLTNLSQLEVWFPFLKSILTIAFVSQIVTGYLPSLILMLFLKIVPPIMEFLSSIQGYISHSEIERSACNKVLWFTVWNIFFATVFSGSVLNKLSIILDPKNIPAKLAVVVPAQASFFIAYVVTSGWTSTSSELFRIIPLICSLMTKCCAESADDEIEVPSIPYHRDIPRILFFGLLGIAYFFLAPVILPFLLVYFCLAYIIFRNQFINVYAPKYETAGKFWPIVHNLVIFSLVLMHAIAVGIFSLKKLSLASTLVLPLPVLTLLFNEYCRKRFRPIFTAYPAEILIKKDREDQNDATMSEFFDKLATTYQDPALMPIQYSADCDSLNRPLLSSSETSM</sequence>
<dbReference type="GO" id="GO:0005227">
    <property type="term" value="F:calcium-activated cation channel activity"/>
    <property type="evidence" value="ECO:0007669"/>
    <property type="project" value="InterPro"/>
</dbReference>
<dbReference type="Pfam" id="PF14703">
    <property type="entry name" value="PHM7_cyt"/>
    <property type="match status" value="1"/>
</dbReference>
<proteinExistence type="inferred from homology"/>
<feature type="transmembrane region" description="Helical" evidence="11">
    <location>
        <begin position="146"/>
        <end position="166"/>
    </location>
</feature>
<feature type="transmembrane region" description="Helical" evidence="11">
    <location>
        <begin position="541"/>
        <end position="573"/>
    </location>
</feature>
<evidence type="ECO:0000256" key="10">
    <source>
        <dbReference type="SAM" id="Coils"/>
    </source>
</evidence>
<accession>A0AAJ6TUJ1</accession>
<evidence type="ECO:0000256" key="8">
    <source>
        <dbReference type="ARBA" id="ARBA00023136"/>
    </source>
</evidence>
<feature type="transmembrane region" description="Helical" evidence="11">
    <location>
        <begin position="442"/>
        <end position="461"/>
    </location>
</feature>
<reference evidence="16" key="1">
    <citation type="submission" date="2025-08" db="UniProtKB">
        <authorList>
            <consortium name="RefSeq"/>
        </authorList>
    </citation>
    <scope>IDENTIFICATION</scope>
</reference>
<evidence type="ECO:0000256" key="7">
    <source>
        <dbReference type="ARBA" id="ARBA00023065"/>
    </source>
</evidence>
<evidence type="ECO:0000313" key="16">
    <source>
        <dbReference type="RefSeq" id="XP_011017887.1"/>
    </source>
</evidence>
<dbReference type="InterPro" id="IPR003864">
    <property type="entry name" value="CSC1/OSCA1-like_7TM"/>
</dbReference>
<feature type="domain" description="CSC1/OSCA1-like cytosolic" evidence="14">
    <location>
        <begin position="189"/>
        <end position="336"/>
    </location>
</feature>
<dbReference type="Pfam" id="PF02714">
    <property type="entry name" value="RSN1_7TM"/>
    <property type="match status" value="1"/>
</dbReference>
<feature type="transmembrane region" description="Helical" evidence="11">
    <location>
        <begin position="350"/>
        <end position="369"/>
    </location>
</feature>
<dbReference type="AlphaFoldDB" id="A0AAJ6TUJ1"/>
<evidence type="ECO:0000259" key="12">
    <source>
        <dbReference type="Pfam" id="PF02714"/>
    </source>
</evidence>
<evidence type="ECO:0000256" key="4">
    <source>
        <dbReference type="ARBA" id="ARBA00022692"/>
    </source>
</evidence>
<name>A0AAJ6TUJ1_POPEU</name>
<feature type="domain" description="CSC1/OSCA1-like 7TM region" evidence="12">
    <location>
        <begin position="349"/>
        <end position="614"/>
    </location>
</feature>
<feature type="transmembrane region" description="Helical" evidence="11">
    <location>
        <begin position="86"/>
        <end position="110"/>
    </location>
</feature>
<keyword evidence="10" id="KW-0175">Coiled coil</keyword>
<dbReference type="GO" id="GO:0005886">
    <property type="term" value="C:plasma membrane"/>
    <property type="evidence" value="ECO:0007669"/>
    <property type="project" value="TreeGrafter"/>
</dbReference>
<keyword evidence="4 11" id="KW-0812">Transmembrane</keyword>
<keyword evidence="3" id="KW-0813">Transport</keyword>
<keyword evidence="8 11" id="KW-0472">Membrane</keyword>
<dbReference type="InterPro" id="IPR027815">
    <property type="entry name" value="CSC1/OSCA1-like_cyt"/>
</dbReference>
<comment type="subcellular location">
    <subcellularLocation>
        <location evidence="1">Membrane</location>
        <topology evidence="1">Multi-pass membrane protein</topology>
    </subcellularLocation>
</comment>
<dbReference type="RefSeq" id="XP_011017887.1">
    <property type="nucleotide sequence ID" value="XM_011019585.1"/>
</dbReference>
<dbReference type="GeneID" id="105121079"/>
<keyword evidence="6 11" id="KW-1133">Transmembrane helix</keyword>
<feature type="domain" description="CSC1/OSCA1-like N-terminal transmembrane" evidence="13">
    <location>
        <begin position="5"/>
        <end position="168"/>
    </location>
</feature>